<dbReference type="EMBL" id="BOPZ01000017">
    <property type="protein sequence ID" value="GIM29451.1"/>
    <property type="molecule type" value="Genomic_DNA"/>
</dbReference>
<reference evidence="1" key="1">
    <citation type="submission" date="2021-03" db="EMBL/GenBank/DDBJ databases">
        <title>Taxonomic study of Clostridium polyendosporum from meadow-gley soil under rice.</title>
        <authorList>
            <person name="Kobayashi H."/>
            <person name="Tanizawa Y."/>
            <person name="Yagura M."/>
        </authorList>
    </citation>
    <scope>NUCLEOTIDE SEQUENCE</scope>
    <source>
        <strain evidence="1">JCM 30710</strain>
    </source>
</reference>
<evidence type="ECO:0008006" key="3">
    <source>
        <dbReference type="Google" id="ProtNLM"/>
    </source>
</evidence>
<dbReference type="AlphaFoldDB" id="A0A919S007"/>
<proteinExistence type="predicted"/>
<sequence length="49" mass="5210">MTFYVDQQLINDYEGFVILSTEENNGKGMALKPSIDLGGGGCSTCSSCD</sequence>
<evidence type="ECO:0000313" key="2">
    <source>
        <dbReference type="Proteomes" id="UP000679179"/>
    </source>
</evidence>
<comment type="caution">
    <text evidence="1">The sequence shown here is derived from an EMBL/GenBank/DDBJ whole genome shotgun (WGS) entry which is preliminary data.</text>
</comment>
<protein>
    <recommendedName>
        <fullName evidence="3">HesB-like selenoprotein</fullName>
    </recommendedName>
</protein>
<dbReference type="Proteomes" id="UP000679179">
    <property type="component" value="Unassembled WGS sequence"/>
</dbReference>
<gene>
    <name evidence="1" type="ORF">CPJCM30710_21170</name>
</gene>
<accession>A0A919S007</accession>
<organism evidence="1 2">
    <name type="scientific">Clostridium polyendosporum</name>
    <dbReference type="NCBI Taxonomy" id="69208"/>
    <lineage>
        <taxon>Bacteria</taxon>
        <taxon>Bacillati</taxon>
        <taxon>Bacillota</taxon>
        <taxon>Clostridia</taxon>
        <taxon>Eubacteriales</taxon>
        <taxon>Clostridiaceae</taxon>
        <taxon>Clostridium</taxon>
    </lineage>
</organism>
<name>A0A919S007_9CLOT</name>
<keyword evidence="2" id="KW-1185">Reference proteome</keyword>
<evidence type="ECO:0000313" key="1">
    <source>
        <dbReference type="EMBL" id="GIM29451.1"/>
    </source>
</evidence>
<dbReference type="RefSeq" id="WP_246503516.1">
    <property type="nucleotide sequence ID" value="NZ_BOPZ01000017.1"/>
</dbReference>